<evidence type="ECO:0000256" key="16">
    <source>
        <dbReference type="SAM" id="MobiDB-lite"/>
    </source>
</evidence>
<evidence type="ECO:0000256" key="7">
    <source>
        <dbReference type="ARBA" id="ARBA00022729"/>
    </source>
</evidence>
<proteinExistence type="inferred from homology"/>
<evidence type="ECO:0000313" key="18">
    <source>
        <dbReference type="EMBL" id="ATQ69167.1"/>
    </source>
</evidence>
<dbReference type="Pfam" id="PF00593">
    <property type="entry name" value="TonB_dep_Rec_b-barrel"/>
    <property type="match status" value="1"/>
</dbReference>
<evidence type="ECO:0000256" key="15">
    <source>
        <dbReference type="RuleBase" id="RU003357"/>
    </source>
</evidence>
<dbReference type="GO" id="GO:0009279">
    <property type="term" value="C:cell outer membrane"/>
    <property type="evidence" value="ECO:0007669"/>
    <property type="project" value="UniProtKB-SubCell"/>
</dbReference>
<dbReference type="Pfam" id="PF07715">
    <property type="entry name" value="Plug"/>
    <property type="match status" value="1"/>
</dbReference>
<keyword evidence="4 14" id="KW-1134">Transmembrane beta strand</keyword>
<dbReference type="KEGG" id="mtw:CQW49_15720"/>
<keyword evidence="7" id="KW-0732">Signal</keyword>
<evidence type="ECO:0000256" key="2">
    <source>
        <dbReference type="ARBA" id="ARBA00009810"/>
    </source>
</evidence>
<gene>
    <name evidence="18" type="ORF">CQW49_15720</name>
</gene>
<keyword evidence="8" id="KW-0408">Iron</keyword>
<evidence type="ECO:0000256" key="13">
    <source>
        <dbReference type="ARBA" id="ARBA00023237"/>
    </source>
</evidence>
<keyword evidence="5" id="KW-0410">Iron transport</keyword>
<accession>A0A2D2D2D7</accession>
<dbReference type="Gene3D" id="2.170.130.10">
    <property type="entry name" value="TonB-dependent receptor, plug domain"/>
    <property type="match status" value="1"/>
</dbReference>
<evidence type="ECO:0000313" key="19">
    <source>
        <dbReference type="Proteomes" id="UP000230709"/>
    </source>
</evidence>
<dbReference type="InterPro" id="IPR039426">
    <property type="entry name" value="TonB-dep_rcpt-like"/>
</dbReference>
<dbReference type="FunFam" id="2.170.130.10:FF:000001">
    <property type="entry name" value="Catecholate siderophore TonB-dependent receptor"/>
    <property type="match status" value="1"/>
</dbReference>
<dbReference type="AlphaFoldDB" id="A0A2D2D2D7"/>
<dbReference type="SMART" id="SM00965">
    <property type="entry name" value="STN"/>
    <property type="match status" value="1"/>
</dbReference>
<dbReference type="Proteomes" id="UP000230709">
    <property type="component" value="Chromosome"/>
</dbReference>
<dbReference type="PANTHER" id="PTHR32552">
    <property type="entry name" value="FERRICHROME IRON RECEPTOR-RELATED"/>
    <property type="match status" value="1"/>
</dbReference>
<dbReference type="SUPFAM" id="SSF56935">
    <property type="entry name" value="Porins"/>
    <property type="match status" value="1"/>
</dbReference>
<keyword evidence="12 18" id="KW-0675">Receptor</keyword>
<evidence type="ECO:0000256" key="10">
    <source>
        <dbReference type="ARBA" id="ARBA00023077"/>
    </source>
</evidence>
<dbReference type="InterPro" id="IPR011662">
    <property type="entry name" value="Secretin/TonB_short_N"/>
</dbReference>
<feature type="region of interest" description="Disordered" evidence="16">
    <location>
        <begin position="1"/>
        <end position="21"/>
    </location>
</feature>
<dbReference type="PROSITE" id="PS52016">
    <property type="entry name" value="TONB_DEPENDENT_REC_3"/>
    <property type="match status" value="1"/>
</dbReference>
<evidence type="ECO:0000256" key="6">
    <source>
        <dbReference type="ARBA" id="ARBA00022692"/>
    </source>
</evidence>
<dbReference type="Gene3D" id="2.40.170.20">
    <property type="entry name" value="TonB-dependent receptor, beta-barrel domain"/>
    <property type="match status" value="1"/>
</dbReference>
<keyword evidence="13 14" id="KW-0998">Cell outer membrane</keyword>
<feature type="domain" description="Secretin/TonB short N-terminal" evidence="17">
    <location>
        <begin position="81"/>
        <end position="133"/>
    </location>
</feature>
<dbReference type="EMBL" id="CP023737">
    <property type="protein sequence ID" value="ATQ69167.1"/>
    <property type="molecule type" value="Genomic_DNA"/>
</dbReference>
<protein>
    <submittedName>
        <fullName evidence="18">TonB-dependent siderophore receptor</fullName>
    </submittedName>
</protein>
<reference evidence="19" key="1">
    <citation type="submission" date="2017-10" db="EMBL/GenBank/DDBJ databases">
        <title>Completed PacBio SMRT sequence of Methylosinus trichosporium OB3b reveals presence of a third large plasmid.</title>
        <authorList>
            <person name="Charles T.C."/>
            <person name="Lynch M.D.J."/>
            <person name="Heil J.R."/>
            <person name="Cheng J."/>
        </authorList>
    </citation>
    <scope>NUCLEOTIDE SEQUENCE [LARGE SCALE GENOMIC DNA]</scope>
    <source>
        <strain evidence="19">OB3b</strain>
    </source>
</reference>
<dbReference type="Gene3D" id="3.55.50.30">
    <property type="match status" value="1"/>
</dbReference>
<dbReference type="InterPro" id="IPR036942">
    <property type="entry name" value="Beta-barrel_TonB_sf"/>
</dbReference>
<dbReference type="InterPro" id="IPR037066">
    <property type="entry name" value="Plug_dom_sf"/>
</dbReference>
<dbReference type="PANTHER" id="PTHR32552:SF68">
    <property type="entry name" value="FERRICHROME OUTER MEMBRANE TRANSPORTER_PHAGE RECEPTOR"/>
    <property type="match status" value="1"/>
</dbReference>
<evidence type="ECO:0000256" key="12">
    <source>
        <dbReference type="ARBA" id="ARBA00023170"/>
    </source>
</evidence>
<evidence type="ECO:0000256" key="9">
    <source>
        <dbReference type="ARBA" id="ARBA00023065"/>
    </source>
</evidence>
<comment type="similarity">
    <text evidence="2 14 15">Belongs to the TonB-dependent receptor family.</text>
</comment>
<name>A0A2D2D2D7_METT3</name>
<keyword evidence="19" id="KW-1185">Reference proteome</keyword>
<dbReference type="GO" id="GO:0015344">
    <property type="term" value="F:siderophore uptake transmembrane transporter activity"/>
    <property type="evidence" value="ECO:0007669"/>
    <property type="project" value="TreeGrafter"/>
</dbReference>
<dbReference type="STRING" id="595536.GCA_000178815_02038"/>
<evidence type="ECO:0000259" key="17">
    <source>
        <dbReference type="SMART" id="SM00965"/>
    </source>
</evidence>
<organism evidence="18 19">
    <name type="scientific">Methylosinus trichosporium (strain ATCC 35070 / NCIMB 11131 / UNIQEM 75 / OB3b)</name>
    <dbReference type="NCBI Taxonomy" id="595536"/>
    <lineage>
        <taxon>Bacteria</taxon>
        <taxon>Pseudomonadati</taxon>
        <taxon>Pseudomonadota</taxon>
        <taxon>Alphaproteobacteria</taxon>
        <taxon>Hyphomicrobiales</taxon>
        <taxon>Methylocystaceae</taxon>
        <taxon>Methylosinus</taxon>
    </lineage>
</organism>
<dbReference type="CDD" id="cd01347">
    <property type="entry name" value="ligand_gated_channel"/>
    <property type="match status" value="1"/>
</dbReference>
<evidence type="ECO:0000256" key="5">
    <source>
        <dbReference type="ARBA" id="ARBA00022496"/>
    </source>
</evidence>
<feature type="compositionally biased region" description="Basic and acidic residues" evidence="16">
    <location>
        <begin position="1"/>
        <end position="11"/>
    </location>
</feature>
<evidence type="ECO:0000256" key="14">
    <source>
        <dbReference type="PROSITE-ProRule" id="PRU01360"/>
    </source>
</evidence>
<comment type="subcellular location">
    <subcellularLocation>
        <location evidence="1 14">Cell outer membrane</location>
        <topology evidence="1 14">Multi-pass membrane protein</topology>
    </subcellularLocation>
</comment>
<dbReference type="InterPro" id="IPR012910">
    <property type="entry name" value="Plug_dom"/>
</dbReference>
<evidence type="ECO:0000256" key="1">
    <source>
        <dbReference type="ARBA" id="ARBA00004571"/>
    </source>
</evidence>
<keyword evidence="10 15" id="KW-0798">TonB box</keyword>
<evidence type="ECO:0000256" key="8">
    <source>
        <dbReference type="ARBA" id="ARBA00023004"/>
    </source>
</evidence>
<dbReference type="Pfam" id="PF07660">
    <property type="entry name" value="STN"/>
    <property type="match status" value="1"/>
</dbReference>
<evidence type="ECO:0000256" key="4">
    <source>
        <dbReference type="ARBA" id="ARBA00022452"/>
    </source>
</evidence>
<dbReference type="GO" id="GO:0015891">
    <property type="term" value="P:siderophore transport"/>
    <property type="evidence" value="ECO:0007669"/>
    <property type="project" value="UniProtKB-ARBA"/>
</dbReference>
<keyword evidence="6 14" id="KW-0812">Transmembrane</keyword>
<keyword evidence="3 14" id="KW-0813">Transport</keyword>
<sequence length="897" mass="98219">MKRRVVANERSKRNRARRGGEAMGTALASLMLGAAVGGGTPVTPAAASIAPEEIGGLVATYHIPPGSMSSALNDLADSVGMHVAFEARLAQGLRTKGLTGRHSLREALDRLLAGTDLIYRFADNRRTVLITLAQNDTTRNDASGAEALPPIDVGAQQTRARGAAGLGSGGATGYVTPTTSTATKMDIPNLQLPASVKVVPHEVLKDQVVTNIKDALENVSSVQTAQSQSGSQVFNRIRGFLTPRMFRNGLLAVSPGNLLDIGTSNIERVEVMKGPDSMLYGRSDPGGLINIVTKRPVDAPIHTIQQRFGQFSQYFTEWDIADSATEDKSVLYRVSGGYLNSGGFRDFSHTDRVHVNPSVTWRPTQDTSFTADVEYYNQDFTQNLGITIDPSNPTRPANIPISRNHVGPNAPLSNNRNLYVGSELTHRFNDSFTLKHRFLASFLHHDDAYSSNADVDSAGNVLRLPFSQQNDSEVYGTNLDLLGHFDIADTHHDTLIGFDYQHIYAAYGNQGRFYPPDPAFTVNMYDPWASAVYTSIPTSFYEWQRVYDRPRYLNDRQVNLLDQEGLYFQDHVSLLDGKLHILGGGRFDWLWQGQARGSSAEAAESYIYSHPVTINPAAVGDPLSAANRQYSFLAPTRSDTAFSPRVGLLFQPVPWASVYGSWTQAFTPNISASAGVDNFNRPFAPGKSEQVEVGAKAEWFDGRLTTTVALFELEKKNIPVRDIASLDPTALLLVGAARSKGVEFDASGKILDNMSLISSFTYMDARVTKDTNTDPATTTQGRRLMGVPRYQGSFWAKWDVREITALDGLSLGFGVFVVGNRQGDDQSSFQLPGYVRLDAMAAYKWKVMGQTVTAQLNLRNLANTRYYESSDSNFSTPKYAIYPGAPFTAVGTIKLEF</sequence>
<dbReference type="InterPro" id="IPR000531">
    <property type="entry name" value="Beta-barrel_TonB"/>
</dbReference>
<keyword evidence="9" id="KW-0406">Ion transport</keyword>
<keyword evidence="11 14" id="KW-0472">Membrane</keyword>
<evidence type="ECO:0000256" key="11">
    <source>
        <dbReference type="ARBA" id="ARBA00023136"/>
    </source>
</evidence>
<evidence type="ECO:0000256" key="3">
    <source>
        <dbReference type="ARBA" id="ARBA00022448"/>
    </source>
</evidence>